<evidence type="ECO:0000256" key="1">
    <source>
        <dbReference type="SAM" id="MobiDB-lite"/>
    </source>
</evidence>
<gene>
    <name evidence="2" type="ORF">PSIN1315_LOCUS9540</name>
</gene>
<sequence length="410" mass="44389">MTSSAEDAAAQRIQATWRGARARRGGGALEQLARKAADEAQAARRARLARIAARKAVLDGLKSLSAEEALGEAGSVERVEGELAARRIQAAWRAKGARREVEGLRKAEEKRQDAAAALIQKRYKEVKRAKSATVGKAGAPDDYAARPARALSRRVSALRPPSQAVLERVTAAIDYRVKERMLAESDERFPTPEEQDMVAAWLDKTRKEEEEEEGGVASERAKTKWRLAASRATSSKDDASDMPLWKVHAEATAAQVGRDAERLYEQFVSSRAAARETAARAEASRNAANALLASLKRTPKSLEDLDVNAAPKSFTKGMSAARWRAALAGHKAAMAAATSDVWSMFEDSEHCARKPERWEDAICRKQAAKLIAADAAERMARLAAANKEGGTAEADTAQPIAVPIAEQTVE</sequence>
<proteinExistence type="predicted"/>
<dbReference type="EMBL" id="HBHY01014840">
    <property type="protein sequence ID" value="CAE0143782.1"/>
    <property type="molecule type" value="Transcribed_RNA"/>
</dbReference>
<dbReference type="AlphaFoldDB" id="A0A7S3BV79"/>
<protein>
    <submittedName>
        <fullName evidence="2">Uncharacterized protein</fullName>
    </submittedName>
</protein>
<accession>A0A7S3BV79</accession>
<organism evidence="2">
    <name type="scientific">Prasinoderma singulare</name>
    <dbReference type="NCBI Taxonomy" id="676789"/>
    <lineage>
        <taxon>Eukaryota</taxon>
        <taxon>Viridiplantae</taxon>
        <taxon>Prasinodermophyta</taxon>
        <taxon>Prasinodermophyceae</taxon>
        <taxon>Prasinodermales</taxon>
        <taxon>Prasinodermaceae</taxon>
        <taxon>Prasinoderma</taxon>
    </lineage>
</organism>
<dbReference type="PROSITE" id="PS50096">
    <property type="entry name" value="IQ"/>
    <property type="match status" value="2"/>
</dbReference>
<reference evidence="2" key="1">
    <citation type="submission" date="2021-01" db="EMBL/GenBank/DDBJ databases">
        <authorList>
            <person name="Corre E."/>
            <person name="Pelletier E."/>
            <person name="Niang G."/>
            <person name="Scheremetjew M."/>
            <person name="Finn R."/>
            <person name="Kale V."/>
            <person name="Holt S."/>
            <person name="Cochrane G."/>
            <person name="Meng A."/>
            <person name="Brown T."/>
            <person name="Cohen L."/>
        </authorList>
    </citation>
    <scope>NUCLEOTIDE SEQUENCE</scope>
    <source>
        <strain evidence="2">RCC927</strain>
    </source>
</reference>
<evidence type="ECO:0000313" key="2">
    <source>
        <dbReference type="EMBL" id="CAE0143782.1"/>
    </source>
</evidence>
<feature type="region of interest" description="Disordered" evidence="1">
    <location>
        <begin position="206"/>
        <end position="239"/>
    </location>
</feature>
<name>A0A7S3BV79_9VIRI</name>